<keyword evidence="3" id="KW-1185">Reference proteome</keyword>
<gene>
    <name evidence="2" type="ORF">V6N11_012718</name>
</gene>
<accession>A0ABR1ZBG2</accession>
<feature type="transmembrane region" description="Helical" evidence="1">
    <location>
        <begin position="7"/>
        <end position="26"/>
    </location>
</feature>
<evidence type="ECO:0000313" key="3">
    <source>
        <dbReference type="Proteomes" id="UP001396334"/>
    </source>
</evidence>
<organism evidence="2 3">
    <name type="scientific">Hibiscus sabdariffa</name>
    <name type="common">roselle</name>
    <dbReference type="NCBI Taxonomy" id="183260"/>
    <lineage>
        <taxon>Eukaryota</taxon>
        <taxon>Viridiplantae</taxon>
        <taxon>Streptophyta</taxon>
        <taxon>Embryophyta</taxon>
        <taxon>Tracheophyta</taxon>
        <taxon>Spermatophyta</taxon>
        <taxon>Magnoliopsida</taxon>
        <taxon>eudicotyledons</taxon>
        <taxon>Gunneridae</taxon>
        <taxon>Pentapetalae</taxon>
        <taxon>rosids</taxon>
        <taxon>malvids</taxon>
        <taxon>Malvales</taxon>
        <taxon>Malvaceae</taxon>
        <taxon>Malvoideae</taxon>
        <taxon>Hibiscus</taxon>
    </lineage>
</organism>
<feature type="transmembrane region" description="Helical" evidence="1">
    <location>
        <begin position="46"/>
        <end position="65"/>
    </location>
</feature>
<reference evidence="2 3" key="1">
    <citation type="journal article" date="2024" name="G3 (Bethesda)">
        <title>Genome assembly of Hibiscus sabdariffa L. provides insights into metabolisms of medicinal natural products.</title>
        <authorList>
            <person name="Kim T."/>
        </authorList>
    </citation>
    <scope>NUCLEOTIDE SEQUENCE [LARGE SCALE GENOMIC DNA]</scope>
    <source>
        <strain evidence="2">TK-2024</strain>
        <tissue evidence="2">Old leaves</tissue>
    </source>
</reference>
<dbReference type="EMBL" id="JBBPBN010001766">
    <property type="protein sequence ID" value="KAK8477577.1"/>
    <property type="molecule type" value="Genomic_DNA"/>
</dbReference>
<comment type="caution">
    <text evidence="2">The sequence shown here is derived from an EMBL/GenBank/DDBJ whole genome shotgun (WGS) entry which is preliminary data.</text>
</comment>
<protein>
    <submittedName>
        <fullName evidence="2">Uncharacterized protein</fullName>
    </submittedName>
</protein>
<sequence>MVRVVKVEALILLPMLRPIVFSFSFFKAWLFHPKENNPSQFSTQNFQLRILGGYAIIVNIGIRVLQRNLGIVAAL</sequence>
<dbReference type="Proteomes" id="UP001396334">
    <property type="component" value="Unassembled WGS sequence"/>
</dbReference>
<evidence type="ECO:0000313" key="2">
    <source>
        <dbReference type="EMBL" id="KAK8477577.1"/>
    </source>
</evidence>
<proteinExistence type="predicted"/>
<name>A0ABR1ZBG2_9ROSI</name>
<keyword evidence="1" id="KW-0812">Transmembrane</keyword>
<keyword evidence="1" id="KW-0472">Membrane</keyword>
<evidence type="ECO:0000256" key="1">
    <source>
        <dbReference type="SAM" id="Phobius"/>
    </source>
</evidence>
<keyword evidence="1" id="KW-1133">Transmembrane helix</keyword>